<proteinExistence type="predicted"/>
<dbReference type="Pfam" id="PF24308">
    <property type="entry name" value="DUF7487"/>
    <property type="match status" value="1"/>
</dbReference>
<accession>D2XB09</accession>
<keyword evidence="3" id="KW-1185">Reference proteome</keyword>
<evidence type="ECO:0000313" key="3">
    <source>
        <dbReference type="Proteomes" id="UP000029780"/>
    </source>
</evidence>
<organismHost>
    <name type="scientific">Acanthamoeba</name>
    <dbReference type="NCBI Taxonomy" id="5754"/>
</organismHost>
<sequence length="422" mass="49103">MVKIYYKQERKRAFLLENMTRKKTQEEVAQFFASKGHILIGGYEGKDKKVEYRCKCGKEGCYVTAHNARRPEWAGCAECAKKQQQETCLKKYGAKNPFGNKEIQEKAKKTIIEKYGTEFVSRNAEVKKKTAETNIKKYGAACSLANKKVREKAKRTCLEKYGADSAIKIPEFRKRIGETNEKRYGAKNVFASQEIKEKIKKNLKEKYGVEHNMQRPKVYQKARDTCKERLGTDFPMQNSDVKEKSKATCNRKFGVDYPMQNEEVKGKTVASNLERFGERNAMQNSEILEKQQRAAFRYKTYTFPSGRQMDYQGYEHFAIDLLLKRGIPEENIHNPLKKGIRIPYTFKEKNRLYNPDIFVDSLNLLVEVKSSWTYKGKKEYKELCLFKLSACREQGYKTLLLVFSESGEILKEKSLDKLLFSE</sequence>
<dbReference type="GeneID" id="8746608"/>
<dbReference type="Proteomes" id="UP000029780">
    <property type="component" value="Segment"/>
</dbReference>
<evidence type="ECO:0000313" key="2">
    <source>
        <dbReference type="EMBL" id="ADB04136.1"/>
    </source>
</evidence>
<organism evidence="2 3">
    <name type="scientific">Marseillevirus marseillevirus</name>
    <name type="common">GBM</name>
    <dbReference type="NCBI Taxonomy" id="694581"/>
    <lineage>
        <taxon>Viruses</taxon>
        <taxon>Varidnaviria</taxon>
        <taxon>Bamfordvirae</taxon>
        <taxon>Nucleocytoviricota</taxon>
        <taxon>Megaviricetes</taxon>
        <taxon>Pimascovirales</taxon>
        <taxon>Pimascovirales incertae sedis</taxon>
        <taxon>Marseilleviridae</taxon>
        <taxon>Marseillevirus</taxon>
        <taxon>Marseillevirus massiliense</taxon>
    </lineage>
</organism>
<dbReference type="InterPro" id="IPR055910">
    <property type="entry name" value="DUF7487"/>
</dbReference>
<dbReference type="RefSeq" id="YP_003407098.1">
    <property type="nucleotide sequence ID" value="NC_013756.1"/>
</dbReference>
<dbReference type="KEGG" id="vg:8746608"/>
<feature type="domain" description="DUF7487" evidence="1">
    <location>
        <begin position="178"/>
        <end position="396"/>
    </location>
</feature>
<protein>
    <submittedName>
        <fullName evidence="2">Csr/MutH/archaeal HJR family nuclease</fullName>
    </submittedName>
</protein>
<reference evidence="2 3" key="1">
    <citation type="journal article" date="2009" name="Proc. Natl. Acad. Sci. U.S.A.">
        <title>Giant Marseillevirus highlights the role of amoebae as a melting pot in emergence of chimeric microorganisms.</title>
        <authorList>
            <person name="Boyer M."/>
            <person name="Yutin N."/>
            <person name="Pagnier I."/>
            <person name="Barrassi L."/>
            <person name="Fournous G."/>
            <person name="Espinosa L."/>
            <person name="Robert C."/>
            <person name="Azza S."/>
            <person name="Sun S."/>
            <person name="Rossmann M.G."/>
            <person name="Suzan-Monti M."/>
            <person name="La Scola B."/>
            <person name="Koonin E.V."/>
            <person name="Raoult D."/>
        </authorList>
    </citation>
    <scope>NUCLEOTIDE SEQUENCE [LARGE SCALE GENOMIC DNA]</scope>
    <source>
        <strain evidence="2 3">T19</strain>
    </source>
</reference>
<dbReference type="EMBL" id="GU071086">
    <property type="protein sequence ID" value="ADB04136.1"/>
    <property type="molecule type" value="Genomic_DNA"/>
</dbReference>
<gene>
    <name evidence="2" type="ORF">MAR_ORF371</name>
</gene>
<evidence type="ECO:0000259" key="1">
    <source>
        <dbReference type="Pfam" id="PF24308"/>
    </source>
</evidence>
<name>D2XB09_GBMV</name>
<dbReference type="OrthoDB" id="39966at10239"/>